<dbReference type="RefSeq" id="WP_186559254.1">
    <property type="nucleotide sequence ID" value="NZ_JACNMF010000001.1"/>
</dbReference>
<organism evidence="2 3">
    <name type="scientific">Hyunsoonleella aquatilis</name>
    <dbReference type="NCBI Taxonomy" id="2762758"/>
    <lineage>
        <taxon>Bacteria</taxon>
        <taxon>Pseudomonadati</taxon>
        <taxon>Bacteroidota</taxon>
        <taxon>Flavobacteriia</taxon>
        <taxon>Flavobacteriales</taxon>
        <taxon>Flavobacteriaceae</taxon>
    </lineage>
</organism>
<feature type="transmembrane region" description="Helical" evidence="1">
    <location>
        <begin position="325"/>
        <end position="345"/>
    </location>
</feature>
<evidence type="ECO:0000313" key="3">
    <source>
        <dbReference type="Proteomes" id="UP000656244"/>
    </source>
</evidence>
<dbReference type="InterPro" id="IPR016032">
    <property type="entry name" value="Sig_transdc_resp-reg_C-effctor"/>
</dbReference>
<keyword evidence="1" id="KW-0812">Transmembrane</keyword>
<keyword evidence="3" id="KW-1185">Reference proteome</keyword>
<keyword evidence="1" id="KW-1133">Transmembrane helix</keyword>
<dbReference type="SUPFAM" id="SSF46894">
    <property type="entry name" value="C-terminal effector domain of the bipartite response regulators"/>
    <property type="match status" value="1"/>
</dbReference>
<sequence>MIGGLIADGQNQRLDSYTVFIDSAYHHLDANPDVAFSFLDSIPKPVEKNIEGHISCYYDAMARIYDKKHNQALCYQNFALALKYAKIEENFNVAGGTALELFYNTYIIKKDTSAYAYLRQAKKYYELAENKKGLAEVLQMPAIVAFHEHEYSHSNDILFEHLEEFKRITDDAYYYMYALYLITLNSIRSDDSVNAYKYFNRFNALRGNPTIPESLYKNHAVVLYGGWARHHLSKKNIDSTLFYLKASAKMRENMNASARQNYYSLYIDYFDQQNDHVSKNRYKDSLALFKDEELKETLLATAQMGDHILHSGNELQMERSQKKTWLKWFVVLLFSSFALVLAYFVKLRRQKSVNQIHQENKQDYTFLKLNHEKLKAKFEGMEVYISSIKKDIKIIALIKDLNEQQNRIKELYRNVHLNSSVLLEKGEDHLGLINELNMEFFKTISNRHPELNSSEKIVCYYLFMGFKSKEIGAFINTSTRAIESKRYRISSKLNLKEKDISLKDYLVATFG</sequence>
<accession>A0A923HDU5</accession>
<keyword evidence="1" id="KW-0472">Membrane</keyword>
<dbReference type="EMBL" id="JACNMF010000001">
    <property type="protein sequence ID" value="MBC3757605.1"/>
    <property type="molecule type" value="Genomic_DNA"/>
</dbReference>
<protein>
    <recommendedName>
        <fullName evidence="4">HTH luxR-type domain-containing protein</fullName>
    </recommendedName>
</protein>
<evidence type="ECO:0000256" key="1">
    <source>
        <dbReference type="SAM" id="Phobius"/>
    </source>
</evidence>
<dbReference type="Proteomes" id="UP000656244">
    <property type="component" value="Unassembled WGS sequence"/>
</dbReference>
<proteinExistence type="predicted"/>
<dbReference type="GO" id="GO:0006355">
    <property type="term" value="P:regulation of DNA-templated transcription"/>
    <property type="evidence" value="ECO:0007669"/>
    <property type="project" value="InterPro"/>
</dbReference>
<evidence type="ECO:0008006" key="4">
    <source>
        <dbReference type="Google" id="ProtNLM"/>
    </source>
</evidence>
<gene>
    <name evidence="2" type="ORF">H7U19_04275</name>
</gene>
<evidence type="ECO:0000313" key="2">
    <source>
        <dbReference type="EMBL" id="MBC3757605.1"/>
    </source>
</evidence>
<reference evidence="2" key="1">
    <citation type="submission" date="2020-08" db="EMBL/GenBank/DDBJ databases">
        <title>Hyunsoonleella sp. strain SJ7 genome sequencing and assembly.</title>
        <authorList>
            <person name="Kim I."/>
        </authorList>
    </citation>
    <scope>NUCLEOTIDE SEQUENCE</scope>
    <source>
        <strain evidence="2">SJ7</strain>
    </source>
</reference>
<comment type="caution">
    <text evidence="2">The sequence shown here is derived from an EMBL/GenBank/DDBJ whole genome shotgun (WGS) entry which is preliminary data.</text>
</comment>
<dbReference type="AlphaFoldDB" id="A0A923HDU5"/>
<dbReference type="GO" id="GO:0003677">
    <property type="term" value="F:DNA binding"/>
    <property type="evidence" value="ECO:0007669"/>
    <property type="project" value="InterPro"/>
</dbReference>
<name>A0A923HDU5_9FLAO</name>